<dbReference type="Pfam" id="PF20147">
    <property type="entry name" value="Crinkler"/>
    <property type="match status" value="1"/>
</dbReference>
<dbReference type="GO" id="GO:0005576">
    <property type="term" value="C:extracellular region"/>
    <property type="evidence" value="ECO:0007669"/>
    <property type="project" value="UniProtKB-SubCell"/>
</dbReference>
<reference evidence="5" key="1">
    <citation type="journal article" date="2020" name="Fungal Divers.">
        <title>Resolving the Mortierellaceae phylogeny through synthesis of multi-gene phylogenetics and phylogenomics.</title>
        <authorList>
            <person name="Vandepol N."/>
            <person name="Liber J."/>
            <person name="Desiro A."/>
            <person name="Na H."/>
            <person name="Kennedy M."/>
            <person name="Barry K."/>
            <person name="Grigoriev I.V."/>
            <person name="Miller A.N."/>
            <person name="O'Donnell K."/>
            <person name="Stajich J.E."/>
            <person name="Bonito G."/>
        </authorList>
    </citation>
    <scope>NUCLEOTIDE SEQUENCE</scope>
    <source>
        <strain evidence="5">KOD1015</strain>
    </source>
</reference>
<feature type="non-terminal residue" evidence="5">
    <location>
        <position position="1"/>
    </location>
</feature>
<keyword evidence="6" id="KW-1185">Reference proteome</keyword>
<feature type="domain" description="Crinkler effector protein N-terminal" evidence="4">
    <location>
        <begin position="7"/>
        <end position="93"/>
    </location>
</feature>
<dbReference type="Proteomes" id="UP000780801">
    <property type="component" value="Unassembled WGS sequence"/>
</dbReference>
<dbReference type="InterPro" id="IPR045379">
    <property type="entry name" value="Crinkler_N"/>
</dbReference>
<evidence type="ECO:0000259" key="4">
    <source>
        <dbReference type="Pfam" id="PF20147"/>
    </source>
</evidence>
<evidence type="ECO:0000313" key="5">
    <source>
        <dbReference type="EMBL" id="KAF9578497.1"/>
    </source>
</evidence>
<evidence type="ECO:0000256" key="2">
    <source>
        <dbReference type="ARBA" id="ARBA00004613"/>
    </source>
</evidence>
<evidence type="ECO:0000256" key="3">
    <source>
        <dbReference type="ARBA" id="ARBA00022525"/>
    </source>
</evidence>
<accession>A0A9P6FN46</accession>
<dbReference type="GO" id="GO:0043657">
    <property type="term" value="C:host cell"/>
    <property type="evidence" value="ECO:0007669"/>
    <property type="project" value="UniProtKB-SubCell"/>
</dbReference>
<gene>
    <name evidence="5" type="ORF">BGW38_005666</name>
</gene>
<keyword evidence="3" id="KW-0964">Secreted</keyword>
<dbReference type="AlphaFoldDB" id="A0A9P6FN46"/>
<sequence length="580" mass="65676">MTANPFTLFCLVDGEANALSVKIDSTKTVDDLKKLIKDEKVLRFDDVAAAVLPKKDRKEISLTDVTSKELDETDDIVDVFPEALPKKTVHIIVHRPSTSFHNAFVRGDGHLPETDGPIRGLPRAWRRGFGIAPENRPSLLFMNLPDPSTPDSASRNLAAGSILDLVKDNNRHHIPKALFSPFEAKSGRCGKTRAVIELLSQHWGFYFNAADDDWGSSDMMTLYNTVRSYLKEVQAGSEVVDLENNNHFARKTTLLLFLSRLLVFKHCLSVPGSKETFTSARWALLQVCPHVLFKDIFSALFLKLLPLRHHRELDLSDFVRKVHEDAKDRLIKHGCLPKINDGTRLLVINDEAQFLGDQFNGSFQSTTSVESPRPLLSPILHAFRDIGQHELTLVTCGTGLSINTLFWVQSSGSGLKDSSTTFEYLEFPGWAEKESIYTYISRVRNSLQNEQSKQAWDELLSQEAVDMLFQKFAGRYRPAIAAVERIVECNDPGSWMKTIQDAEDRLVSWANRHIKGNLCYEINRLHDKHNKYKDQLVESIDSMLGLLMYQRCMFGSHDLILKEVDPQLVEHAFGRIKIIS</sequence>
<dbReference type="EMBL" id="JAABOA010003594">
    <property type="protein sequence ID" value="KAF9578497.1"/>
    <property type="molecule type" value="Genomic_DNA"/>
</dbReference>
<dbReference type="OrthoDB" id="2393824at2759"/>
<protein>
    <recommendedName>
        <fullName evidence="4">Crinkler effector protein N-terminal domain-containing protein</fullName>
    </recommendedName>
</protein>
<evidence type="ECO:0000256" key="1">
    <source>
        <dbReference type="ARBA" id="ARBA00004340"/>
    </source>
</evidence>
<evidence type="ECO:0000313" key="6">
    <source>
        <dbReference type="Proteomes" id="UP000780801"/>
    </source>
</evidence>
<organism evidence="5 6">
    <name type="scientific">Lunasporangiospora selenospora</name>
    <dbReference type="NCBI Taxonomy" id="979761"/>
    <lineage>
        <taxon>Eukaryota</taxon>
        <taxon>Fungi</taxon>
        <taxon>Fungi incertae sedis</taxon>
        <taxon>Mucoromycota</taxon>
        <taxon>Mortierellomycotina</taxon>
        <taxon>Mortierellomycetes</taxon>
        <taxon>Mortierellales</taxon>
        <taxon>Mortierellaceae</taxon>
        <taxon>Lunasporangiospora</taxon>
    </lineage>
</organism>
<proteinExistence type="predicted"/>
<comment type="subcellular location">
    <subcellularLocation>
        <location evidence="1">Host cell</location>
    </subcellularLocation>
    <subcellularLocation>
        <location evidence="2">Secreted</location>
    </subcellularLocation>
</comment>
<comment type="caution">
    <text evidence="5">The sequence shown here is derived from an EMBL/GenBank/DDBJ whole genome shotgun (WGS) entry which is preliminary data.</text>
</comment>
<name>A0A9P6FN46_9FUNG</name>